<evidence type="ECO:0000256" key="2">
    <source>
        <dbReference type="ARBA" id="ARBA00023015"/>
    </source>
</evidence>
<name>A0ABU6SR64_9FABA</name>
<proteinExistence type="predicted"/>
<dbReference type="Proteomes" id="UP001341840">
    <property type="component" value="Unassembled WGS sequence"/>
</dbReference>
<keyword evidence="2" id="KW-0805">Transcription regulation</keyword>
<keyword evidence="5" id="KW-0539">Nucleus</keyword>
<evidence type="ECO:0000313" key="6">
    <source>
        <dbReference type="EMBL" id="MED6138939.1"/>
    </source>
</evidence>
<keyword evidence="7" id="KW-1185">Reference proteome</keyword>
<keyword evidence="3" id="KW-0238">DNA-binding</keyword>
<evidence type="ECO:0000256" key="1">
    <source>
        <dbReference type="ARBA" id="ARBA00004123"/>
    </source>
</evidence>
<protein>
    <submittedName>
        <fullName evidence="6">Uncharacterized protein</fullName>
    </submittedName>
</protein>
<keyword evidence="4" id="KW-0804">Transcription</keyword>
<gene>
    <name evidence="6" type="ORF">PIB30_079212</name>
</gene>
<sequence>MKQKKLYLPVRLGRELQLFGKRSIWIVVGPATIVNRLFTFEAKNNNERKPSEFYFGLGWERFRNEYGLRTFDSLKFHIMNWKYKIMTISITSYIRGG</sequence>
<comment type="subcellular location">
    <subcellularLocation>
        <location evidence="1">Nucleus</location>
    </subcellularLocation>
</comment>
<evidence type="ECO:0000256" key="5">
    <source>
        <dbReference type="ARBA" id="ARBA00023242"/>
    </source>
</evidence>
<evidence type="ECO:0000256" key="3">
    <source>
        <dbReference type="ARBA" id="ARBA00023125"/>
    </source>
</evidence>
<dbReference type="InterPro" id="IPR015300">
    <property type="entry name" value="DNA-bd_pseudobarrel_sf"/>
</dbReference>
<reference evidence="6 7" key="1">
    <citation type="journal article" date="2023" name="Plants (Basel)">
        <title>Bridging the Gap: Combining Genomics and Transcriptomics Approaches to Understand Stylosanthes scabra, an Orphan Legume from the Brazilian Caatinga.</title>
        <authorList>
            <person name="Ferreira-Neto J.R.C."/>
            <person name="da Silva M.D."/>
            <person name="Binneck E."/>
            <person name="de Melo N.F."/>
            <person name="da Silva R.H."/>
            <person name="de Melo A.L.T.M."/>
            <person name="Pandolfi V."/>
            <person name="Bustamante F.O."/>
            <person name="Brasileiro-Vidal A.C."/>
            <person name="Benko-Iseppon A.M."/>
        </authorList>
    </citation>
    <scope>NUCLEOTIDE SEQUENCE [LARGE SCALE GENOMIC DNA]</scope>
    <source>
        <tissue evidence="6">Leaves</tissue>
    </source>
</reference>
<evidence type="ECO:0000256" key="4">
    <source>
        <dbReference type="ARBA" id="ARBA00023163"/>
    </source>
</evidence>
<accession>A0ABU6SR64</accession>
<dbReference type="SUPFAM" id="SSF101936">
    <property type="entry name" value="DNA-binding pseudobarrel domain"/>
    <property type="match status" value="1"/>
</dbReference>
<comment type="caution">
    <text evidence="6">The sequence shown here is derived from an EMBL/GenBank/DDBJ whole genome shotgun (WGS) entry which is preliminary data.</text>
</comment>
<evidence type="ECO:0000313" key="7">
    <source>
        <dbReference type="Proteomes" id="UP001341840"/>
    </source>
</evidence>
<organism evidence="6 7">
    <name type="scientific">Stylosanthes scabra</name>
    <dbReference type="NCBI Taxonomy" id="79078"/>
    <lineage>
        <taxon>Eukaryota</taxon>
        <taxon>Viridiplantae</taxon>
        <taxon>Streptophyta</taxon>
        <taxon>Embryophyta</taxon>
        <taxon>Tracheophyta</taxon>
        <taxon>Spermatophyta</taxon>
        <taxon>Magnoliopsida</taxon>
        <taxon>eudicotyledons</taxon>
        <taxon>Gunneridae</taxon>
        <taxon>Pentapetalae</taxon>
        <taxon>rosids</taxon>
        <taxon>fabids</taxon>
        <taxon>Fabales</taxon>
        <taxon>Fabaceae</taxon>
        <taxon>Papilionoideae</taxon>
        <taxon>50 kb inversion clade</taxon>
        <taxon>dalbergioids sensu lato</taxon>
        <taxon>Dalbergieae</taxon>
        <taxon>Pterocarpus clade</taxon>
        <taxon>Stylosanthes</taxon>
    </lineage>
</organism>
<dbReference type="EMBL" id="JASCZI010061531">
    <property type="protein sequence ID" value="MED6138939.1"/>
    <property type="molecule type" value="Genomic_DNA"/>
</dbReference>